<evidence type="ECO:0000313" key="3">
    <source>
        <dbReference type="Proteomes" id="UP001188597"/>
    </source>
</evidence>
<comment type="caution">
    <text evidence="2">The sequence shown here is derived from an EMBL/GenBank/DDBJ whole genome shotgun (WGS) entry which is preliminary data.</text>
</comment>
<dbReference type="AlphaFoldDB" id="A0AA88RW80"/>
<dbReference type="InterPro" id="IPR013103">
    <property type="entry name" value="RVT_2"/>
</dbReference>
<dbReference type="Proteomes" id="UP001188597">
    <property type="component" value="Unassembled WGS sequence"/>
</dbReference>
<name>A0AA88RW80_9ASTE</name>
<dbReference type="Pfam" id="PF07727">
    <property type="entry name" value="RVT_2"/>
    <property type="match status" value="1"/>
</dbReference>
<organism evidence="2 3">
    <name type="scientific">Escallonia herrerae</name>
    <dbReference type="NCBI Taxonomy" id="1293975"/>
    <lineage>
        <taxon>Eukaryota</taxon>
        <taxon>Viridiplantae</taxon>
        <taxon>Streptophyta</taxon>
        <taxon>Embryophyta</taxon>
        <taxon>Tracheophyta</taxon>
        <taxon>Spermatophyta</taxon>
        <taxon>Magnoliopsida</taxon>
        <taxon>eudicotyledons</taxon>
        <taxon>Gunneridae</taxon>
        <taxon>Pentapetalae</taxon>
        <taxon>asterids</taxon>
        <taxon>campanulids</taxon>
        <taxon>Escalloniales</taxon>
        <taxon>Escalloniaceae</taxon>
        <taxon>Escallonia</taxon>
    </lineage>
</organism>
<proteinExistence type="predicted"/>
<gene>
    <name evidence="2" type="ORF">RJ639_025699</name>
</gene>
<evidence type="ECO:0000313" key="2">
    <source>
        <dbReference type="EMBL" id="KAK2997012.1"/>
    </source>
</evidence>
<accession>A0AA88RW80</accession>
<protein>
    <recommendedName>
        <fullName evidence="1">Reverse transcriptase Ty1/copia-type domain-containing protein</fullName>
    </recommendedName>
</protein>
<evidence type="ECO:0000259" key="1">
    <source>
        <dbReference type="Pfam" id="PF07727"/>
    </source>
</evidence>
<keyword evidence="3" id="KW-1185">Reference proteome</keyword>
<reference evidence="2" key="1">
    <citation type="submission" date="2022-12" db="EMBL/GenBank/DDBJ databases">
        <title>Draft genome assemblies for two species of Escallonia (Escalloniales).</title>
        <authorList>
            <person name="Chanderbali A."/>
            <person name="Dervinis C."/>
            <person name="Anghel I."/>
            <person name="Soltis D."/>
            <person name="Soltis P."/>
            <person name="Zapata F."/>
        </authorList>
    </citation>
    <scope>NUCLEOTIDE SEQUENCE</scope>
    <source>
        <strain evidence="2">UCBG64.0493</strain>
        <tissue evidence="2">Leaf</tissue>
    </source>
</reference>
<dbReference type="EMBL" id="JAVXUP010004508">
    <property type="protein sequence ID" value="KAK2997012.1"/>
    <property type="molecule type" value="Genomic_DNA"/>
</dbReference>
<feature type="domain" description="Reverse transcriptase Ty1/copia-type" evidence="1">
    <location>
        <begin position="63"/>
        <end position="147"/>
    </location>
</feature>
<sequence>MSPPFPYSPQKGKLQKGLEDTEEGPLLSFPPSTSPEDLAGLNFYYFVSSSFIRGFTWTTAIFPRQWYKRFDTFMAEKGYTKRAYDSCVYHQRLTDSSHIYLGLYVDDMLISAKTMSDINGLKEQLKRKFEIKDLGAVKRILGVEIQRD</sequence>